<dbReference type="GO" id="GO:0016874">
    <property type="term" value="F:ligase activity"/>
    <property type="evidence" value="ECO:0007669"/>
    <property type="project" value="UniProtKB-KW"/>
</dbReference>
<name>A0A2H4VT87_9EURY</name>
<dbReference type="InterPro" id="IPR051046">
    <property type="entry name" value="MurCDEF_CellWall_CoF430Synth"/>
</dbReference>
<evidence type="ECO:0000313" key="5">
    <source>
        <dbReference type="EMBL" id="AUB61325.1"/>
    </source>
</evidence>
<evidence type="ECO:0000313" key="6">
    <source>
        <dbReference type="Proteomes" id="UP000232631"/>
    </source>
</evidence>
<gene>
    <name evidence="5" type="ORF">BK009_11970</name>
</gene>
<dbReference type="Proteomes" id="UP000232631">
    <property type="component" value="Chromosome"/>
</dbReference>
<protein>
    <submittedName>
        <fullName evidence="5">UDP-N-acetylmuramyl pentapeptide synthase</fullName>
    </submittedName>
</protein>
<organism evidence="5 6">
    <name type="scientific">Methanobacterium subterraneum</name>
    <dbReference type="NCBI Taxonomy" id="59277"/>
    <lineage>
        <taxon>Archaea</taxon>
        <taxon>Methanobacteriati</taxon>
        <taxon>Methanobacteriota</taxon>
        <taxon>Methanomada group</taxon>
        <taxon>Methanobacteria</taxon>
        <taxon>Methanobacteriales</taxon>
        <taxon>Methanobacteriaceae</taxon>
        <taxon>Methanobacterium</taxon>
    </lineage>
</organism>
<sequence length="499" mass="55214">MNVLIVDMTHGGTILAHEFSKKQNCNVFAWDIYHTLTEEDISQLEIQGIELVDESFYHQLFNEKLPSADDKSEILVVAPVHCRLLHPPHMTHHQAVGYLLKDDIKVPIIEITGVKGKTSTAAMLKEIYCDKNPLILSSLGVEVVKDAKGITLKKDISITPASIVTAWRMAQEFYNDKIPGVGVCIFESSLGGTGMADVGIITNIAEDYTIAHGSSSASKAKLQMFESKIVVCDIDSYHEIYYPHSSASQPSSASQQSFHQSSPFSRSQLAHGSSPSLHLPVKTANTFSIEEGENDNANVKAHHIHYELHKTSFFVEVTDLKMADGELLNTSFEVSTFAPAQHHLENTLSAITASLSLGTPIESIVKGLENFRGLPGRTSLLKIRKMTIIEEINPGINVTAVKKAVDMVKNYEKPALILGGSYGVTCEEIDEESLSNFLDHLDDVFLILTGDLGLSLREKMVKSPVYHDKIEMAINHVKDEGLENILLIYRSNFRELSRR</sequence>
<dbReference type="PANTHER" id="PTHR43024">
    <property type="entry name" value="UDP-N-ACETYLMURAMOYL-TRIPEPTIDE--D-ALANYL-D-ALANINE LIGASE"/>
    <property type="match status" value="1"/>
</dbReference>
<reference evidence="5 6" key="1">
    <citation type="submission" date="2016-10" db="EMBL/GenBank/DDBJ databases">
        <title>Comparative genomics between deep and shallow subseafloor isolates.</title>
        <authorList>
            <person name="Ishii S."/>
            <person name="Miller J.R."/>
            <person name="Sutton G."/>
            <person name="Suzuki S."/>
            <person name="Methe B."/>
            <person name="Inagaki F."/>
            <person name="Imachi H."/>
        </authorList>
    </citation>
    <scope>NUCLEOTIDE SEQUENCE [LARGE SCALE GENOMIC DNA]</scope>
    <source>
        <strain evidence="5 6">A8p</strain>
    </source>
</reference>
<keyword evidence="3" id="KW-0067">ATP-binding</keyword>
<dbReference type="KEGG" id="msub:BK009_11970"/>
<keyword evidence="6" id="KW-1185">Reference proteome</keyword>
<dbReference type="GeneID" id="35127227"/>
<accession>A0A2H4VT87</accession>
<feature type="compositionally biased region" description="Low complexity" evidence="4">
    <location>
        <begin position="247"/>
        <end position="268"/>
    </location>
</feature>
<feature type="region of interest" description="Disordered" evidence="4">
    <location>
        <begin position="247"/>
        <end position="278"/>
    </location>
</feature>
<evidence type="ECO:0000256" key="4">
    <source>
        <dbReference type="SAM" id="MobiDB-lite"/>
    </source>
</evidence>
<dbReference type="PANTHER" id="PTHR43024:SF1">
    <property type="entry name" value="UDP-N-ACETYLMURAMOYL-TRIPEPTIDE--D-ALANYL-D-ALANINE LIGASE"/>
    <property type="match status" value="1"/>
</dbReference>
<dbReference type="SUPFAM" id="SSF53623">
    <property type="entry name" value="MurD-like peptide ligases, catalytic domain"/>
    <property type="match status" value="1"/>
</dbReference>
<proteinExistence type="predicted"/>
<dbReference type="NCBIfam" id="NF033197">
    <property type="entry name" value="F430_CfbE"/>
    <property type="match status" value="1"/>
</dbReference>
<dbReference type="InterPro" id="IPR036565">
    <property type="entry name" value="Mur-like_cat_sf"/>
</dbReference>
<dbReference type="AlphaFoldDB" id="A0A2H4VT87"/>
<dbReference type="EMBL" id="CP017768">
    <property type="protein sequence ID" value="AUB61325.1"/>
    <property type="molecule type" value="Genomic_DNA"/>
</dbReference>
<dbReference type="GO" id="GO:0005524">
    <property type="term" value="F:ATP binding"/>
    <property type="evidence" value="ECO:0007669"/>
    <property type="project" value="UniProtKB-KW"/>
</dbReference>
<dbReference type="Gene3D" id="3.40.1190.10">
    <property type="entry name" value="Mur-like, catalytic domain"/>
    <property type="match status" value="1"/>
</dbReference>
<evidence type="ECO:0000256" key="2">
    <source>
        <dbReference type="ARBA" id="ARBA00022741"/>
    </source>
</evidence>
<evidence type="ECO:0000256" key="1">
    <source>
        <dbReference type="ARBA" id="ARBA00022598"/>
    </source>
</evidence>
<dbReference type="RefSeq" id="WP_100909676.1">
    <property type="nucleotide sequence ID" value="NZ_CP017768.1"/>
</dbReference>
<keyword evidence="2" id="KW-0547">Nucleotide-binding</keyword>
<evidence type="ECO:0000256" key="3">
    <source>
        <dbReference type="ARBA" id="ARBA00022840"/>
    </source>
</evidence>
<keyword evidence="1" id="KW-0436">Ligase</keyword>